<keyword evidence="4" id="KW-0653">Protein transport</keyword>
<name>A0ABQ8KLZ3_9APHY</name>
<keyword evidence="7" id="KW-0539">Nucleus</keyword>
<evidence type="ECO:0000256" key="8">
    <source>
        <dbReference type="SAM" id="MobiDB-lite"/>
    </source>
</evidence>
<feature type="domain" description="RanBD1" evidence="9">
    <location>
        <begin position="580"/>
        <end position="696"/>
    </location>
</feature>
<dbReference type="GeneID" id="72007974"/>
<feature type="compositionally biased region" description="Acidic residues" evidence="8">
    <location>
        <begin position="12"/>
        <end position="26"/>
    </location>
</feature>
<evidence type="ECO:0000256" key="3">
    <source>
        <dbReference type="ARBA" id="ARBA00022816"/>
    </source>
</evidence>
<reference evidence="10 11" key="1">
    <citation type="journal article" date="2021" name="Environ. Microbiol.">
        <title>Gene family expansions and transcriptome signatures uncover fungal adaptations to wood decay.</title>
        <authorList>
            <person name="Hage H."/>
            <person name="Miyauchi S."/>
            <person name="Viragh M."/>
            <person name="Drula E."/>
            <person name="Min B."/>
            <person name="Chaduli D."/>
            <person name="Navarro D."/>
            <person name="Favel A."/>
            <person name="Norest M."/>
            <person name="Lesage-Meessen L."/>
            <person name="Balint B."/>
            <person name="Merenyi Z."/>
            <person name="de Eugenio L."/>
            <person name="Morin E."/>
            <person name="Martinez A.T."/>
            <person name="Baldrian P."/>
            <person name="Stursova M."/>
            <person name="Martinez M.J."/>
            <person name="Novotny C."/>
            <person name="Magnuson J.K."/>
            <person name="Spatafora J.W."/>
            <person name="Maurice S."/>
            <person name="Pangilinan J."/>
            <person name="Andreopoulos W."/>
            <person name="LaButti K."/>
            <person name="Hundley H."/>
            <person name="Na H."/>
            <person name="Kuo A."/>
            <person name="Barry K."/>
            <person name="Lipzen A."/>
            <person name="Henrissat B."/>
            <person name="Riley R."/>
            <person name="Ahrendt S."/>
            <person name="Nagy L.G."/>
            <person name="Grigoriev I.V."/>
            <person name="Martin F."/>
            <person name="Rosso M.N."/>
        </authorList>
    </citation>
    <scope>NUCLEOTIDE SEQUENCE [LARGE SCALE GENOMIC DNA]</scope>
    <source>
        <strain evidence="10 11">CIRM-BRFM 1785</strain>
    </source>
</reference>
<evidence type="ECO:0000256" key="5">
    <source>
        <dbReference type="ARBA" id="ARBA00023010"/>
    </source>
</evidence>
<comment type="subcellular location">
    <subcellularLocation>
        <location evidence="1">Nucleus</location>
        <location evidence="1">Nuclear pore complex</location>
    </subcellularLocation>
</comment>
<dbReference type="InterPro" id="IPR015007">
    <property type="entry name" value="NUP2/50/61"/>
</dbReference>
<evidence type="ECO:0000313" key="10">
    <source>
        <dbReference type="EMBL" id="KAH9839342.1"/>
    </source>
</evidence>
<feature type="compositionally biased region" description="Polar residues" evidence="8">
    <location>
        <begin position="411"/>
        <end position="421"/>
    </location>
</feature>
<feature type="compositionally biased region" description="Low complexity" evidence="8">
    <location>
        <begin position="423"/>
        <end position="472"/>
    </location>
</feature>
<dbReference type="InterPro" id="IPR011993">
    <property type="entry name" value="PH-like_dom_sf"/>
</dbReference>
<feature type="compositionally biased region" description="Basic and acidic residues" evidence="8">
    <location>
        <begin position="538"/>
        <end position="556"/>
    </location>
</feature>
<feature type="region of interest" description="Disordered" evidence="8">
    <location>
        <begin position="130"/>
        <end position="162"/>
    </location>
</feature>
<evidence type="ECO:0000256" key="4">
    <source>
        <dbReference type="ARBA" id="ARBA00022927"/>
    </source>
</evidence>
<evidence type="ECO:0000256" key="2">
    <source>
        <dbReference type="ARBA" id="ARBA00022448"/>
    </source>
</evidence>
<dbReference type="SMART" id="SM00160">
    <property type="entry name" value="RanBD"/>
    <property type="match status" value="1"/>
</dbReference>
<sequence>MKRGAQRQLTRDDDDMDGDDRDEDEEPQRGLQKADTSTLSNRPMKGLPKRRSVAPATSAAVPPPPAPDAKETSPPPRFPGFVGFGSGSSFTTTTSSENAASQKFSGFSGFGAKSSNPFSAGVAIAPPTPAAVPSSGSAFPFGTSSSTTSSTSATGNGPAVSSSASQATKNFASFLGSGTTNGATTTGKTEKAGGDEDALLKEEVDYLSHIRGLNMSLLTTVKTAIEIDPFVDVGSILEMYKSLRLTEKKKFDEKVGDLKGSATKEADKSITTTSAFAPPPSMPKPQSIFTGFGLPKSTSDSEPPPVLAKSGGLPRGPGLFEFGKSSSSSSASSPPASSSQPFVFGAGSSGSSSSAKGVGFSSLGKGRPSEDRSSDAPASSASPFSFAATAPAANPFGKPADKDTGMDENKSTFPSSTSGNSASGGPFSGPTPSSSGSTLFGGSSTPSAFSTPTSFTTPEKSSSSGFTFDSTTPPKFAISGAAPSQPNRSSFGAFPRAAALGSIGNPVGFGFGSPPKDSDDSASSSSSNAPKPFLFGPPKDKPAEETKTEGAAESKGQEATGDEPPPMLITGSIHDKEGEGEEHETTTHEIKSKVYKMVKDEDGQSRWADQGVGMLRLKKHNETDARRMLLRNSSTGKVVINFRIYSGMNARADKNVVSFVGHEDGAQATYRIRTKTEEQATDLKSAVDREIEFVRA</sequence>
<keyword evidence="11" id="KW-1185">Reference proteome</keyword>
<evidence type="ECO:0000256" key="1">
    <source>
        <dbReference type="ARBA" id="ARBA00004567"/>
    </source>
</evidence>
<evidence type="ECO:0000313" key="11">
    <source>
        <dbReference type="Proteomes" id="UP000814176"/>
    </source>
</evidence>
<proteinExistence type="predicted"/>
<dbReference type="PANTHER" id="PTHR38697">
    <property type="entry name" value="NUCLEAR PORE COMPLEX PROTEIN SIMILAR TO S. CEREVISIAE NUP2 (EUROFUNG)"/>
    <property type="match status" value="1"/>
</dbReference>
<organism evidence="10 11">
    <name type="scientific">Rhodofomes roseus</name>
    <dbReference type="NCBI Taxonomy" id="34475"/>
    <lineage>
        <taxon>Eukaryota</taxon>
        <taxon>Fungi</taxon>
        <taxon>Dikarya</taxon>
        <taxon>Basidiomycota</taxon>
        <taxon>Agaricomycotina</taxon>
        <taxon>Agaricomycetes</taxon>
        <taxon>Polyporales</taxon>
        <taxon>Rhodofomes</taxon>
    </lineage>
</organism>
<dbReference type="Pfam" id="PF00638">
    <property type="entry name" value="Ran_BP1"/>
    <property type="match status" value="1"/>
</dbReference>
<feature type="compositionally biased region" description="Low complexity" evidence="8">
    <location>
        <begin position="130"/>
        <end position="154"/>
    </location>
</feature>
<accession>A0ABQ8KLZ3</accession>
<feature type="compositionally biased region" description="Low complexity" evidence="8">
    <location>
        <begin position="521"/>
        <end position="532"/>
    </location>
</feature>
<feature type="compositionally biased region" description="Basic and acidic residues" evidence="8">
    <location>
        <begin position="399"/>
        <end position="410"/>
    </location>
</feature>
<feature type="compositionally biased region" description="Basic and acidic residues" evidence="8">
    <location>
        <begin position="573"/>
        <end position="589"/>
    </location>
</feature>
<feature type="compositionally biased region" description="Low complexity" evidence="8">
    <location>
        <begin position="325"/>
        <end position="362"/>
    </location>
</feature>
<dbReference type="Gene3D" id="2.30.29.30">
    <property type="entry name" value="Pleckstrin-homology domain (PH domain)/Phosphotyrosine-binding domain (PTB)"/>
    <property type="match status" value="1"/>
</dbReference>
<feature type="region of interest" description="Disordered" evidence="8">
    <location>
        <begin position="260"/>
        <end position="589"/>
    </location>
</feature>
<evidence type="ECO:0000256" key="7">
    <source>
        <dbReference type="ARBA" id="ARBA00023242"/>
    </source>
</evidence>
<keyword evidence="3" id="KW-0509">mRNA transport</keyword>
<feature type="compositionally biased region" description="Pro residues" evidence="8">
    <location>
        <begin position="61"/>
        <end position="78"/>
    </location>
</feature>
<dbReference type="PANTHER" id="PTHR38697:SF1">
    <property type="entry name" value="NUCLEAR PORE COMPLEX PROTEIN SIMILAR TO S. CEREVISIAE NUP2 (EUROFUNG)"/>
    <property type="match status" value="1"/>
</dbReference>
<feature type="compositionally biased region" description="Low complexity" evidence="8">
    <location>
        <begin position="375"/>
        <end position="396"/>
    </location>
</feature>
<gene>
    <name evidence="10" type="ORF">C8Q71DRAFT_855965</name>
</gene>
<dbReference type="Pfam" id="PF08911">
    <property type="entry name" value="NUP50"/>
    <property type="match status" value="1"/>
</dbReference>
<dbReference type="RefSeq" id="XP_047781097.1">
    <property type="nucleotide sequence ID" value="XM_047927242.1"/>
</dbReference>
<evidence type="ECO:0000259" key="9">
    <source>
        <dbReference type="PROSITE" id="PS50196"/>
    </source>
</evidence>
<evidence type="ECO:0000256" key="6">
    <source>
        <dbReference type="ARBA" id="ARBA00023132"/>
    </source>
</evidence>
<feature type="region of interest" description="Disordered" evidence="8">
    <location>
        <begin position="1"/>
        <end position="94"/>
    </location>
</feature>
<keyword evidence="5" id="KW-0811">Translocation</keyword>
<feature type="compositionally biased region" description="Low complexity" evidence="8">
    <location>
        <begin position="176"/>
        <end position="187"/>
    </location>
</feature>
<dbReference type="EMBL" id="JADCUA010000006">
    <property type="protein sequence ID" value="KAH9839342.1"/>
    <property type="molecule type" value="Genomic_DNA"/>
</dbReference>
<dbReference type="SUPFAM" id="SSF50729">
    <property type="entry name" value="PH domain-like"/>
    <property type="match status" value="1"/>
</dbReference>
<keyword evidence="6" id="KW-0906">Nuclear pore complex</keyword>
<keyword evidence="2" id="KW-0813">Transport</keyword>
<dbReference type="InterPro" id="IPR053074">
    <property type="entry name" value="NPC_Nucleoporin"/>
</dbReference>
<dbReference type="InterPro" id="IPR000156">
    <property type="entry name" value="Ran_bind_dom"/>
</dbReference>
<protein>
    <recommendedName>
        <fullName evidence="9">RanBD1 domain-containing protein</fullName>
    </recommendedName>
</protein>
<dbReference type="PROSITE" id="PS50196">
    <property type="entry name" value="RANBD1"/>
    <property type="match status" value="1"/>
</dbReference>
<feature type="region of interest" description="Disordered" evidence="8">
    <location>
        <begin position="176"/>
        <end position="196"/>
    </location>
</feature>
<dbReference type="Proteomes" id="UP000814176">
    <property type="component" value="Unassembled WGS sequence"/>
</dbReference>
<comment type="caution">
    <text evidence="10">The sequence shown here is derived from an EMBL/GenBank/DDBJ whole genome shotgun (WGS) entry which is preliminary data.</text>
</comment>
<dbReference type="CDD" id="cd13170">
    <property type="entry name" value="RanBD_NUP50"/>
    <property type="match status" value="1"/>
</dbReference>